<dbReference type="Pfam" id="PF13439">
    <property type="entry name" value="Glyco_transf_4"/>
    <property type="match status" value="1"/>
</dbReference>
<feature type="domain" description="Glycosyl transferase family 1" evidence="1">
    <location>
        <begin position="201"/>
        <end position="360"/>
    </location>
</feature>
<organism evidence="3 4">
    <name type="scientific">Panacibacter ginsenosidivorans</name>
    <dbReference type="NCBI Taxonomy" id="1813871"/>
    <lineage>
        <taxon>Bacteria</taxon>
        <taxon>Pseudomonadati</taxon>
        <taxon>Bacteroidota</taxon>
        <taxon>Chitinophagia</taxon>
        <taxon>Chitinophagales</taxon>
        <taxon>Chitinophagaceae</taxon>
        <taxon>Panacibacter</taxon>
    </lineage>
</organism>
<dbReference type="KEGG" id="pgin:FRZ67_12195"/>
<gene>
    <name evidence="3" type="ORF">FRZ67_12195</name>
</gene>
<proteinExistence type="predicted"/>
<dbReference type="InterPro" id="IPR050194">
    <property type="entry name" value="Glycosyltransferase_grp1"/>
</dbReference>
<keyword evidence="4" id="KW-1185">Reference proteome</keyword>
<dbReference type="Gene3D" id="3.40.50.2000">
    <property type="entry name" value="Glycogen Phosphorylase B"/>
    <property type="match status" value="2"/>
</dbReference>
<evidence type="ECO:0000313" key="3">
    <source>
        <dbReference type="EMBL" id="QEC68026.1"/>
    </source>
</evidence>
<evidence type="ECO:0000259" key="2">
    <source>
        <dbReference type="Pfam" id="PF13439"/>
    </source>
</evidence>
<protein>
    <submittedName>
        <fullName evidence="3">Glycosyltransferase family 4 protein</fullName>
    </submittedName>
</protein>
<dbReference type="InterPro" id="IPR001296">
    <property type="entry name" value="Glyco_trans_1"/>
</dbReference>
<evidence type="ECO:0000259" key="1">
    <source>
        <dbReference type="Pfam" id="PF00534"/>
    </source>
</evidence>
<name>A0A5B8VBH6_9BACT</name>
<reference evidence="3 4" key="1">
    <citation type="journal article" date="2016" name="Int. J. Syst. Evol. Microbiol.">
        <title>Panacibacter ginsenosidivorans gen. nov., sp. nov., with ginsenoside converting activity isolated from soil of a ginseng field.</title>
        <authorList>
            <person name="Siddiqi M.Z."/>
            <person name="Muhammad Shafi S."/>
            <person name="Choi K.D."/>
            <person name="Im W.T."/>
        </authorList>
    </citation>
    <scope>NUCLEOTIDE SEQUENCE [LARGE SCALE GENOMIC DNA]</scope>
    <source>
        <strain evidence="3 4">Gsoil1550</strain>
    </source>
</reference>
<evidence type="ECO:0000313" key="4">
    <source>
        <dbReference type="Proteomes" id="UP000321533"/>
    </source>
</evidence>
<dbReference type="AlphaFoldDB" id="A0A5B8VBH6"/>
<dbReference type="RefSeq" id="WP_147189833.1">
    <property type="nucleotide sequence ID" value="NZ_CP042435.1"/>
</dbReference>
<dbReference type="CDD" id="cd03801">
    <property type="entry name" value="GT4_PimA-like"/>
    <property type="match status" value="1"/>
</dbReference>
<dbReference type="Proteomes" id="UP000321533">
    <property type="component" value="Chromosome"/>
</dbReference>
<sequence>MNDLQKFRIIYITHYTELYGANKSLLNLIDGLTKKRITDLLVISPAKGKITEALADRNVPYKIIPFVNEIHEADSRPPFFKMMAKLLYNWYLVLKFGNKIKGNKRSLIHTNASPALIGAYFSYWLKVPHVWHIREFGLADYNFQYNFGESYFKYWLNKSKAVIAISRSVYNERLSECKVSLKKVIYNGVIFQSELSTERSHARSKKDTDFVFGIIGLISKEKGHLDVIEAFYLFNRKNKNSTLAIAGAGNEKFIDLLQERIAAYNLEKKVIFYGYVTDTEKFYNNIDILLMCSKNEGLGRVTIEAMSYNVPVIGYNNAGTAEIIEHNYNGLLYNGTVNDLYEKMESSYNNKYLAEIKKNALNTVKEKFTIEQYTDSICEIYEAIKFD</sequence>
<dbReference type="InterPro" id="IPR028098">
    <property type="entry name" value="Glyco_trans_4-like_N"/>
</dbReference>
<dbReference type="OrthoDB" id="9811239at2"/>
<dbReference type="GO" id="GO:0016757">
    <property type="term" value="F:glycosyltransferase activity"/>
    <property type="evidence" value="ECO:0007669"/>
    <property type="project" value="InterPro"/>
</dbReference>
<keyword evidence="3" id="KW-0808">Transferase</keyword>
<dbReference type="PANTHER" id="PTHR45947">
    <property type="entry name" value="SULFOQUINOVOSYL TRANSFERASE SQD2"/>
    <property type="match status" value="1"/>
</dbReference>
<dbReference type="PANTHER" id="PTHR45947:SF3">
    <property type="entry name" value="SULFOQUINOVOSYL TRANSFERASE SQD2"/>
    <property type="match status" value="1"/>
</dbReference>
<dbReference type="Pfam" id="PF00534">
    <property type="entry name" value="Glycos_transf_1"/>
    <property type="match status" value="1"/>
</dbReference>
<dbReference type="SUPFAM" id="SSF53756">
    <property type="entry name" value="UDP-Glycosyltransferase/glycogen phosphorylase"/>
    <property type="match status" value="1"/>
</dbReference>
<accession>A0A5B8VBH6</accession>
<feature type="domain" description="Glycosyltransferase subfamily 4-like N-terminal" evidence="2">
    <location>
        <begin position="20"/>
        <end position="189"/>
    </location>
</feature>
<dbReference type="EMBL" id="CP042435">
    <property type="protein sequence ID" value="QEC68026.1"/>
    <property type="molecule type" value="Genomic_DNA"/>
</dbReference>